<dbReference type="GO" id="GO:0016787">
    <property type="term" value="F:hydrolase activity"/>
    <property type="evidence" value="ECO:0007669"/>
    <property type="project" value="UniProtKB-KW"/>
</dbReference>
<accession>A0ABV3Q6K9</accession>
<evidence type="ECO:0000256" key="1">
    <source>
        <dbReference type="SAM" id="Phobius"/>
    </source>
</evidence>
<dbReference type="PANTHER" id="PTHR10587">
    <property type="entry name" value="GLYCOSYL TRANSFERASE-RELATED"/>
    <property type="match status" value="1"/>
</dbReference>
<keyword evidence="4" id="KW-1185">Reference proteome</keyword>
<comment type="caution">
    <text evidence="3">The sequence shown here is derived from an EMBL/GenBank/DDBJ whole genome shotgun (WGS) entry which is preliminary data.</text>
</comment>
<dbReference type="EC" id="3.-.-.-" evidence="3"/>
<keyword evidence="3" id="KW-0378">Hydrolase</keyword>
<evidence type="ECO:0000313" key="4">
    <source>
        <dbReference type="Proteomes" id="UP001556040"/>
    </source>
</evidence>
<dbReference type="SUPFAM" id="SSF88713">
    <property type="entry name" value="Glycoside hydrolase/deacetylase"/>
    <property type="match status" value="1"/>
</dbReference>
<proteinExistence type="predicted"/>
<evidence type="ECO:0000259" key="2">
    <source>
        <dbReference type="PROSITE" id="PS51677"/>
    </source>
</evidence>
<feature type="domain" description="NodB homology" evidence="2">
    <location>
        <begin position="92"/>
        <end position="276"/>
    </location>
</feature>
<dbReference type="RefSeq" id="WP_367779924.1">
    <property type="nucleotide sequence ID" value="NZ_JBFMIA010000010.1"/>
</dbReference>
<gene>
    <name evidence="3" type="ORF">AB1471_11580</name>
</gene>
<dbReference type="CDD" id="cd10944">
    <property type="entry name" value="CE4_SmPgdA_like"/>
    <property type="match status" value="1"/>
</dbReference>
<dbReference type="InterPro" id="IPR050248">
    <property type="entry name" value="Polysacc_deacetylase_ArnD"/>
</dbReference>
<dbReference type="Proteomes" id="UP001556040">
    <property type="component" value="Unassembled WGS sequence"/>
</dbReference>
<name>A0ABV3Q6K9_9BACL</name>
<feature type="transmembrane region" description="Helical" evidence="1">
    <location>
        <begin position="12"/>
        <end position="35"/>
    </location>
</feature>
<keyword evidence="1" id="KW-0812">Transmembrane</keyword>
<evidence type="ECO:0000313" key="3">
    <source>
        <dbReference type="EMBL" id="MEW9502433.1"/>
    </source>
</evidence>
<reference evidence="3 4" key="1">
    <citation type="journal article" date="1979" name="Int. J. Syst. Evol. Microbiol.">
        <title>Bacillus globisporus subsp. marinus subsp. nov.</title>
        <authorList>
            <person name="Liu H."/>
        </authorList>
    </citation>
    <scope>NUCLEOTIDE SEQUENCE [LARGE SCALE GENOMIC DNA]</scope>
    <source>
        <strain evidence="3 4">DSM 1297</strain>
    </source>
</reference>
<protein>
    <submittedName>
        <fullName evidence="3">Polysaccharide deacetylase family protein</fullName>
        <ecNumber evidence="3">3.-.-.-</ecNumber>
    </submittedName>
</protein>
<dbReference type="Gene3D" id="3.20.20.370">
    <property type="entry name" value="Glycoside hydrolase/deacetylase"/>
    <property type="match status" value="1"/>
</dbReference>
<keyword evidence="1" id="KW-1133">Transmembrane helix</keyword>
<dbReference type="EMBL" id="JBFMIA010000010">
    <property type="protein sequence ID" value="MEW9502433.1"/>
    <property type="molecule type" value="Genomic_DNA"/>
</dbReference>
<dbReference type="PANTHER" id="PTHR10587:SF125">
    <property type="entry name" value="POLYSACCHARIDE DEACETYLASE YHEN-RELATED"/>
    <property type="match status" value="1"/>
</dbReference>
<keyword evidence="1" id="KW-0472">Membrane</keyword>
<dbReference type="InterPro" id="IPR011330">
    <property type="entry name" value="Glyco_hydro/deAcase_b/a-brl"/>
</dbReference>
<dbReference type="PROSITE" id="PS51677">
    <property type="entry name" value="NODB"/>
    <property type="match status" value="1"/>
</dbReference>
<sequence>MRRKPKKRRPNTRFYILIASITFIALISGLLNTFFSQARAEKDLSELTEIATVTNNEEIKTTSSQEIILEEEGEEEGIEIKSATPQEDGDEKVAYITIDDGPSAYTESFLELFDLYNVKATFFMIDGNMKKHPNAVNKMLNEGHGIGLHSVSHDAKKIYASLNNVIDEMDEERKTLQALTGSDTTLIRTPYGSKPHLNDEWTASIQKLGYQIWDWNVDSEDWKNRDRRMVKTVIQEVRALELVEKEPVILFHDTKATLEHIEDVIVFLLDEGYELRAIDESISPLTW</sequence>
<organism evidence="3 4">
    <name type="scientific">Jeotgalibacillus marinus</name>
    <dbReference type="NCBI Taxonomy" id="86667"/>
    <lineage>
        <taxon>Bacteria</taxon>
        <taxon>Bacillati</taxon>
        <taxon>Bacillota</taxon>
        <taxon>Bacilli</taxon>
        <taxon>Bacillales</taxon>
        <taxon>Caryophanaceae</taxon>
        <taxon>Jeotgalibacillus</taxon>
    </lineage>
</organism>
<dbReference type="InterPro" id="IPR002509">
    <property type="entry name" value="NODB_dom"/>
</dbReference>
<dbReference type="Pfam" id="PF01522">
    <property type="entry name" value="Polysacc_deac_1"/>
    <property type="match status" value="1"/>
</dbReference>